<reference evidence="1" key="1">
    <citation type="submission" date="2021-02" db="EMBL/GenBank/DDBJ databases">
        <authorList>
            <person name="Dougan E. K."/>
            <person name="Rhodes N."/>
            <person name="Thang M."/>
            <person name="Chan C."/>
        </authorList>
    </citation>
    <scope>NUCLEOTIDE SEQUENCE</scope>
</reference>
<keyword evidence="2" id="KW-1185">Reference proteome</keyword>
<protein>
    <submittedName>
        <fullName evidence="1">Uncharacterized protein</fullName>
    </submittedName>
</protein>
<organism evidence="1 2">
    <name type="scientific">Polarella glacialis</name>
    <name type="common">Dinoflagellate</name>
    <dbReference type="NCBI Taxonomy" id="89957"/>
    <lineage>
        <taxon>Eukaryota</taxon>
        <taxon>Sar</taxon>
        <taxon>Alveolata</taxon>
        <taxon>Dinophyceae</taxon>
        <taxon>Suessiales</taxon>
        <taxon>Suessiaceae</taxon>
        <taxon>Polarella</taxon>
    </lineage>
</organism>
<dbReference type="AlphaFoldDB" id="A0A813EAQ7"/>
<accession>A0A813EAQ7</accession>
<evidence type="ECO:0000313" key="2">
    <source>
        <dbReference type="Proteomes" id="UP000654075"/>
    </source>
</evidence>
<gene>
    <name evidence="1" type="ORF">PGLA1383_LOCUS16624</name>
</gene>
<dbReference type="Proteomes" id="UP000654075">
    <property type="component" value="Unassembled WGS sequence"/>
</dbReference>
<comment type="caution">
    <text evidence="1">The sequence shown here is derived from an EMBL/GenBank/DDBJ whole genome shotgun (WGS) entry which is preliminary data.</text>
</comment>
<name>A0A813EAQ7_POLGL</name>
<dbReference type="EMBL" id="CAJNNV010010110">
    <property type="protein sequence ID" value="CAE8598211.1"/>
    <property type="molecule type" value="Genomic_DNA"/>
</dbReference>
<sequence>MPEDAQERLQANLQSKLRKLICKGLGYVDLSDVSTVLQLEPALSFMKLLIERFKVRGQLEEARIAKQWLRLQGLLAVDPTTQAEANSESYFESSVSMTSRRRVAVKTRTAGGQYIPNPKIQDNPLVRKTVHDVVVTCNKCGFELRSSWVFDYRGKLRALVPKNGHLPCGGRYVSVTGSLLVWDTVQILDICPHNTRRAICVRCRGSLICTHKKQRSRCRLCLARKQKDISLSL</sequence>
<proteinExistence type="predicted"/>
<evidence type="ECO:0000313" key="1">
    <source>
        <dbReference type="EMBL" id="CAE8598211.1"/>
    </source>
</evidence>